<evidence type="ECO:0000313" key="2">
    <source>
        <dbReference type="EMBL" id="MFC7204819.1"/>
    </source>
</evidence>
<keyword evidence="3" id="KW-1185">Reference proteome</keyword>
<evidence type="ECO:0000256" key="1">
    <source>
        <dbReference type="SAM" id="MobiDB-lite"/>
    </source>
</evidence>
<dbReference type="AlphaFoldDB" id="A0ABD5ZHP3"/>
<name>A0ABD5ZHP3_9EURY</name>
<comment type="caution">
    <text evidence="2">The sequence shown here is derived from an EMBL/GenBank/DDBJ whole genome shotgun (WGS) entry which is preliminary data.</text>
</comment>
<feature type="region of interest" description="Disordered" evidence="1">
    <location>
        <begin position="23"/>
        <end position="81"/>
    </location>
</feature>
<evidence type="ECO:0000313" key="3">
    <source>
        <dbReference type="Proteomes" id="UP001596481"/>
    </source>
</evidence>
<feature type="compositionally biased region" description="Basic and acidic residues" evidence="1">
    <location>
        <begin position="63"/>
        <end position="81"/>
    </location>
</feature>
<accession>A0ABD5ZHP3</accession>
<dbReference type="EMBL" id="JBHTAA010000005">
    <property type="protein sequence ID" value="MFC7204819.1"/>
    <property type="molecule type" value="Genomic_DNA"/>
</dbReference>
<proteinExistence type="predicted"/>
<gene>
    <name evidence="2" type="ORF">ACFQJC_14980</name>
</gene>
<dbReference type="RefSeq" id="WP_390224840.1">
    <property type="nucleotide sequence ID" value="NZ_JBHTAA010000005.1"/>
</dbReference>
<protein>
    <submittedName>
        <fullName evidence="2">Uncharacterized protein</fullName>
    </submittedName>
</protein>
<organism evidence="2 3">
    <name type="scientific">Haloferax namakaokahaiae</name>
    <dbReference type="NCBI Taxonomy" id="1748331"/>
    <lineage>
        <taxon>Archaea</taxon>
        <taxon>Methanobacteriati</taxon>
        <taxon>Methanobacteriota</taxon>
        <taxon>Stenosarchaea group</taxon>
        <taxon>Halobacteria</taxon>
        <taxon>Halobacteriales</taxon>
        <taxon>Haloferacaceae</taxon>
        <taxon>Haloferax</taxon>
    </lineage>
</organism>
<dbReference type="Proteomes" id="UP001596481">
    <property type="component" value="Unassembled WGS sequence"/>
</dbReference>
<sequence length="100" mass="10394">MKPSTASLVFSLLLLTAGCLGSAGSTQTAQSTTTIATTTQPTTTTESPTPAISNGTARTRASTHHDEQTRSRIDHYDDAGVGRPEAEVVNVSSTGVYVRV</sequence>
<reference evidence="2 3" key="1">
    <citation type="journal article" date="2019" name="Int. J. Syst. Evol. Microbiol.">
        <title>The Global Catalogue of Microorganisms (GCM) 10K type strain sequencing project: providing services to taxonomists for standard genome sequencing and annotation.</title>
        <authorList>
            <consortium name="The Broad Institute Genomics Platform"/>
            <consortium name="The Broad Institute Genome Sequencing Center for Infectious Disease"/>
            <person name="Wu L."/>
            <person name="Ma J."/>
        </authorList>
    </citation>
    <scope>NUCLEOTIDE SEQUENCE [LARGE SCALE GENOMIC DNA]</scope>
    <source>
        <strain evidence="2 3">DSM 29988</strain>
    </source>
</reference>
<dbReference type="PROSITE" id="PS51257">
    <property type="entry name" value="PROKAR_LIPOPROTEIN"/>
    <property type="match status" value="1"/>
</dbReference>
<feature type="compositionally biased region" description="Low complexity" evidence="1">
    <location>
        <begin position="25"/>
        <end position="51"/>
    </location>
</feature>